<dbReference type="Gene3D" id="3.40.50.10320">
    <property type="entry name" value="LmbE-like"/>
    <property type="match status" value="1"/>
</dbReference>
<evidence type="ECO:0008006" key="3">
    <source>
        <dbReference type="Google" id="ProtNLM"/>
    </source>
</evidence>
<evidence type="ECO:0000313" key="2">
    <source>
        <dbReference type="Proteomes" id="UP000095463"/>
    </source>
</evidence>
<reference evidence="1 2" key="1">
    <citation type="journal article" date="2015" name="Genome Announc.">
        <title>Genome Assemblies of Three Soil-Associated Devosia species: D. insulae, D. limi, and D. soli.</title>
        <authorList>
            <person name="Hassan Y.I."/>
            <person name="Lepp D."/>
            <person name="Zhou T."/>
        </authorList>
    </citation>
    <scope>NUCLEOTIDE SEQUENCE [LARGE SCALE GENOMIC DNA]</scope>
    <source>
        <strain evidence="1 2">DS-56</strain>
    </source>
</reference>
<dbReference type="SUPFAM" id="SSF102588">
    <property type="entry name" value="LmbE-like"/>
    <property type="match status" value="1"/>
</dbReference>
<dbReference type="RefSeq" id="WP_069908131.1">
    <property type="nucleotide sequence ID" value="NZ_LAJE02000058.1"/>
</dbReference>
<dbReference type="EMBL" id="LAJE02000058">
    <property type="protein sequence ID" value="OEO32742.1"/>
    <property type="molecule type" value="Genomic_DNA"/>
</dbReference>
<protein>
    <recommendedName>
        <fullName evidence="3">GlcNAc-PI de-N-acetylase</fullName>
    </recommendedName>
</protein>
<name>A0A1E5XVY9_9HYPH</name>
<evidence type="ECO:0000313" key="1">
    <source>
        <dbReference type="EMBL" id="OEO32742.1"/>
    </source>
</evidence>
<proteinExistence type="predicted"/>
<dbReference type="InterPro" id="IPR024078">
    <property type="entry name" value="LmbE-like_dom_sf"/>
</dbReference>
<dbReference type="Proteomes" id="UP000095463">
    <property type="component" value="Unassembled WGS sequence"/>
</dbReference>
<keyword evidence="2" id="KW-1185">Reference proteome</keyword>
<accession>A0A1E5XVY9</accession>
<dbReference type="OrthoDB" id="116799at2"/>
<sequence>MNLFTRSGYVAGTPTDHWPDAATIDRVMVLRREEDTAFSERYQLQRLDLGLEEPPVRRRSPWDLGGLADDIAQVRTPLTGLLRSLPSGARIFCPAGIGGHVNHLAVRAVVVELLPELGEHSVLFYEDLPYAASRRVRRRGIADLHAALRGMRLSRQAWASSMNKLEAVNCYPSQLPKPSTLRRFSPRTIWPIGPHEAVWRSFTAS</sequence>
<organism evidence="1 2">
    <name type="scientific">Devosia insulae DS-56</name>
    <dbReference type="NCBI Taxonomy" id="1116389"/>
    <lineage>
        <taxon>Bacteria</taxon>
        <taxon>Pseudomonadati</taxon>
        <taxon>Pseudomonadota</taxon>
        <taxon>Alphaproteobacteria</taxon>
        <taxon>Hyphomicrobiales</taxon>
        <taxon>Devosiaceae</taxon>
        <taxon>Devosia</taxon>
    </lineage>
</organism>
<dbReference type="AlphaFoldDB" id="A0A1E5XVY9"/>
<gene>
    <name evidence="1" type="ORF">VW23_010115</name>
</gene>
<comment type="caution">
    <text evidence="1">The sequence shown here is derived from an EMBL/GenBank/DDBJ whole genome shotgun (WGS) entry which is preliminary data.</text>
</comment>